<gene>
    <name evidence="1" type="ORF">T12_5345</name>
</gene>
<dbReference type="OrthoDB" id="10292252at2759"/>
<dbReference type="Proteomes" id="UP000054783">
    <property type="component" value="Unassembled WGS sequence"/>
</dbReference>
<dbReference type="AlphaFoldDB" id="A0A0V1A4F9"/>
<accession>A0A0V1A4F9</accession>
<name>A0A0V1A4F9_9BILA</name>
<evidence type="ECO:0000313" key="1">
    <source>
        <dbReference type="EMBL" id="KRY19289.1"/>
    </source>
</evidence>
<comment type="caution">
    <text evidence="1">The sequence shown here is derived from an EMBL/GenBank/DDBJ whole genome shotgun (WGS) entry which is preliminary data.</text>
</comment>
<protein>
    <submittedName>
        <fullName evidence="1">Uncharacterized protein</fullName>
    </submittedName>
</protein>
<evidence type="ECO:0000313" key="2">
    <source>
        <dbReference type="Proteomes" id="UP000054783"/>
    </source>
</evidence>
<keyword evidence="2" id="KW-1185">Reference proteome</keyword>
<dbReference type="EMBL" id="JYDQ01000037">
    <property type="protein sequence ID" value="KRY19289.1"/>
    <property type="molecule type" value="Genomic_DNA"/>
</dbReference>
<reference evidence="1 2" key="1">
    <citation type="submission" date="2015-01" db="EMBL/GenBank/DDBJ databases">
        <title>Evolution of Trichinella species and genotypes.</title>
        <authorList>
            <person name="Korhonen P.K."/>
            <person name="Edoardo P."/>
            <person name="Giuseppe L.R."/>
            <person name="Gasser R.B."/>
        </authorList>
    </citation>
    <scope>NUCLEOTIDE SEQUENCE [LARGE SCALE GENOMIC DNA]</scope>
    <source>
        <strain evidence="1">ISS2496</strain>
    </source>
</reference>
<organism evidence="1 2">
    <name type="scientific">Trichinella patagoniensis</name>
    <dbReference type="NCBI Taxonomy" id="990121"/>
    <lineage>
        <taxon>Eukaryota</taxon>
        <taxon>Metazoa</taxon>
        <taxon>Ecdysozoa</taxon>
        <taxon>Nematoda</taxon>
        <taxon>Enoplea</taxon>
        <taxon>Dorylaimia</taxon>
        <taxon>Trichinellida</taxon>
        <taxon>Trichinellidae</taxon>
        <taxon>Trichinella</taxon>
    </lineage>
</organism>
<sequence length="115" mass="13277">MNGYQRLTDVQHSNEVNLPPSEPCILIRSQLVTMLNIWSKYVTHAADLNCSIPFPAPARHFLNNWSSRSPYMTNCGVHFGQRSQTQMDELAEFQRHVNACWQIKIESLQMGKRLC</sequence>
<proteinExistence type="predicted"/>